<sequence length="115" mass="12852">MSLPKRSAAHAWRRQMRRHPLLRLMRDGRRVHQRQLEEVHRAQPPRARGEAGGVDEAVHSELAASCSSSRSTSLDLGSTGSILMASSAHVCFTWIWHPQAKPGAMDLSPPRSIWP</sequence>
<evidence type="ECO:0000313" key="1">
    <source>
        <dbReference type="EMBL" id="JAD85377.1"/>
    </source>
</evidence>
<proteinExistence type="predicted"/>
<accession>A0A0A9DNM6</accession>
<dbReference type="AlphaFoldDB" id="A0A0A9DNM6"/>
<organism evidence="1">
    <name type="scientific">Arundo donax</name>
    <name type="common">Giant reed</name>
    <name type="synonym">Donax arundinaceus</name>
    <dbReference type="NCBI Taxonomy" id="35708"/>
    <lineage>
        <taxon>Eukaryota</taxon>
        <taxon>Viridiplantae</taxon>
        <taxon>Streptophyta</taxon>
        <taxon>Embryophyta</taxon>
        <taxon>Tracheophyta</taxon>
        <taxon>Spermatophyta</taxon>
        <taxon>Magnoliopsida</taxon>
        <taxon>Liliopsida</taxon>
        <taxon>Poales</taxon>
        <taxon>Poaceae</taxon>
        <taxon>PACMAD clade</taxon>
        <taxon>Arundinoideae</taxon>
        <taxon>Arundineae</taxon>
        <taxon>Arundo</taxon>
    </lineage>
</organism>
<reference evidence="1" key="2">
    <citation type="journal article" date="2015" name="Data Brief">
        <title>Shoot transcriptome of the giant reed, Arundo donax.</title>
        <authorList>
            <person name="Barrero R.A."/>
            <person name="Guerrero F.D."/>
            <person name="Moolhuijzen P."/>
            <person name="Goolsby J.A."/>
            <person name="Tidwell J."/>
            <person name="Bellgard S.E."/>
            <person name="Bellgard M.I."/>
        </authorList>
    </citation>
    <scope>NUCLEOTIDE SEQUENCE</scope>
    <source>
        <tissue evidence="1">Shoot tissue taken approximately 20 cm above the soil surface</tissue>
    </source>
</reference>
<protein>
    <submittedName>
        <fullName evidence="1">Uncharacterized protein</fullName>
    </submittedName>
</protein>
<reference evidence="1" key="1">
    <citation type="submission" date="2014-09" db="EMBL/GenBank/DDBJ databases">
        <authorList>
            <person name="Magalhaes I.L.F."/>
            <person name="Oliveira U."/>
            <person name="Santos F.R."/>
            <person name="Vidigal T.H.D.A."/>
            <person name="Brescovit A.D."/>
            <person name="Santos A.J."/>
        </authorList>
    </citation>
    <scope>NUCLEOTIDE SEQUENCE</scope>
    <source>
        <tissue evidence="1">Shoot tissue taken approximately 20 cm above the soil surface</tissue>
    </source>
</reference>
<name>A0A0A9DNM6_ARUDO</name>
<dbReference type="EMBL" id="GBRH01212518">
    <property type="protein sequence ID" value="JAD85377.1"/>
    <property type="molecule type" value="Transcribed_RNA"/>
</dbReference>